<gene>
    <name evidence="1" type="ORF">E7512_11845</name>
</gene>
<protein>
    <submittedName>
        <fullName evidence="1">Helix-turn-helix domain-containing protein</fullName>
    </submittedName>
</protein>
<accession>A0A928KT71</accession>
<organism evidence="1 2">
    <name type="scientific">Faecalispora sporosphaeroides</name>
    <dbReference type="NCBI Taxonomy" id="1549"/>
    <lineage>
        <taxon>Bacteria</taxon>
        <taxon>Bacillati</taxon>
        <taxon>Bacillota</taxon>
        <taxon>Clostridia</taxon>
        <taxon>Eubacteriales</taxon>
        <taxon>Oscillospiraceae</taxon>
        <taxon>Faecalispora</taxon>
    </lineage>
</organism>
<dbReference type="RefSeq" id="WP_326840759.1">
    <property type="nucleotide sequence ID" value="NZ_SVNY01000006.1"/>
</dbReference>
<comment type="caution">
    <text evidence="1">The sequence shown here is derived from an EMBL/GenBank/DDBJ whole genome shotgun (WGS) entry which is preliminary data.</text>
</comment>
<evidence type="ECO:0000313" key="1">
    <source>
        <dbReference type="EMBL" id="MBE6834247.1"/>
    </source>
</evidence>
<dbReference type="EMBL" id="SVNY01000006">
    <property type="protein sequence ID" value="MBE6834247.1"/>
    <property type="molecule type" value="Genomic_DNA"/>
</dbReference>
<dbReference type="InterPro" id="IPR011991">
    <property type="entry name" value="ArsR-like_HTH"/>
</dbReference>
<sequence>MSSFYLCSTELFGLKKSTAKVYSFLHMVKNNQSNDSYYKRSSIAKLCGMSESTVIRAIRELCQKGLLLVKKCFKENGRQTTNRYILVDEPQITFPPEPPIESNDTPVKHVDTETIKVSPAQQQKPIRLFSCSPISFQMKLSPVELKIHQYLIYRAGKDSSCKPSKKRIAADCNVSLSTVSRAVKRLRECGLLEVQKLTRREKYGNNGTSVNLYVLRQPSATLVPQRKKGWLAKLLLCALLSCVTPSLMSWVTPLRTMSRRKAALKQRKEEYSSMVAKSSKVHIVPKHAPSRRVPAKHHFWSARDSCACLQ</sequence>
<dbReference type="AlphaFoldDB" id="A0A928KT71"/>
<proteinExistence type="predicted"/>
<evidence type="ECO:0000313" key="2">
    <source>
        <dbReference type="Proteomes" id="UP000754750"/>
    </source>
</evidence>
<name>A0A928KT71_9FIRM</name>
<dbReference type="InterPro" id="IPR036388">
    <property type="entry name" value="WH-like_DNA-bd_sf"/>
</dbReference>
<dbReference type="Proteomes" id="UP000754750">
    <property type="component" value="Unassembled WGS sequence"/>
</dbReference>
<dbReference type="Gene3D" id="1.10.10.10">
    <property type="entry name" value="Winged helix-like DNA-binding domain superfamily/Winged helix DNA-binding domain"/>
    <property type="match status" value="2"/>
</dbReference>
<dbReference type="SUPFAM" id="SSF46785">
    <property type="entry name" value="Winged helix' DNA-binding domain"/>
    <property type="match status" value="1"/>
</dbReference>
<reference evidence="1" key="1">
    <citation type="submission" date="2019-04" db="EMBL/GenBank/DDBJ databases">
        <title>Evolution of Biomass-Degrading Anaerobic Consortia Revealed by Metagenomics.</title>
        <authorList>
            <person name="Peng X."/>
        </authorList>
    </citation>
    <scope>NUCLEOTIDE SEQUENCE</scope>
    <source>
        <strain evidence="1">SIG551</strain>
    </source>
</reference>
<dbReference type="Pfam" id="PF13730">
    <property type="entry name" value="HTH_36"/>
    <property type="match status" value="2"/>
</dbReference>
<dbReference type="CDD" id="cd00090">
    <property type="entry name" value="HTH_ARSR"/>
    <property type="match status" value="1"/>
</dbReference>
<dbReference type="InterPro" id="IPR036390">
    <property type="entry name" value="WH_DNA-bd_sf"/>
</dbReference>